<dbReference type="Pfam" id="PF04949">
    <property type="entry name" value="Transcrip_act"/>
    <property type="match status" value="1"/>
</dbReference>
<evidence type="ECO:0000256" key="4">
    <source>
        <dbReference type="ARBA" id="ARBA00014130"/>
    </source>
</evidence>
<reference evidence="9" key="2">
    <citation type="submission" date="2018-05" db="EMBL/GenBank/DDBJ databases">
        <title>OpunRS2 (Oryza punctata Reference Sequence Version 2).</title>
        <authorList>
            <person name="Zhang J."/>
            <person name="Kudrna D."/>
            <person name="Lee S."/>
            <person name="Talag J."/>
            <person name="Welchert J."/>
            <person name="Wing R.A."/>
        </authorList>
    </citation>
    <scope>NUCLEOTIDE SEQUENCE [LARGE SCALE GENOMIC DNA]</scope>
</reference>
<evidence type="ECO:0000256" key="2">
    <source>
        <dbReference type="ARBA" id="ARBA00004555"/>
    </source>
</evidence>
<keyword evidence="7" id="KW-0175">Coiled coil</keyword>
<dbReference type="InterPro" id="IPR007033">
    <property type="entry name" value="GORAB"/>
</dbReference>
<evidence type="ECO:0000256" key="3">
    <source>
        <dbReference type="ARBA" id="ARBA00005599"/>
    </source>
</evidence>
<sequence length="201" mass="23029">MAGSEEEEEERIASVDYASTDQRGEVDQPMQMVLRVKHPSSLGGGGGEEEAGEASSRSALSVFKAKEEQIERKKMEVREKVFAQLGRVEEESKRLAFIRQELEGMADPTRKEVEVIRKRIDVVNRQLKPLGKTCVKKEKEYKEILEAYNEKNKEKALLVNRLIEIIKSVTKLIISTQLVSESERMRMKKLEELNKTVDSLY</sequence>
<dbReference type="AlphaFoldDB" id="A0A0E0KQ76"/>
<dbReference type="Proteomes" id="UP000026962">
    <property type="component" value="Chromosome 4"/>
</dbReference>
<evidence type="ECO:0000256" key="8">
    <source>
        <dbReference type="SAM" id="MobiDB-lite"/>
    </source>
</evidence>
<dbReference type="STRING" id="4537.A0A0E0KQ76"/>
<dbReference type="PANTHER" id="PTHR21470">
    <property type="entry name" value="RAB6-INTERACTING PROTEIN GORAB"/>
    <property type="match status" value="1"/>
</dbReference>
<name>A0A0E0KQ76_ORYPU</name>
<evidence type="ECO:0000313" key="9">
    <source>
        <dbReference type="EnsemblPlants" id="OPUNC04G09640.1"/>
    </source>
</evidence>
<dbReference type="Gramene" id="OPUNC04G09640.1">
    <property type="protein sequence ID" value="OPUNC04G09640.1"/>
    <property type="gene ID" value="OPUNC04G09640"/>
</dbReference>
<keyword evidence="6" id="KW-0333">Golgi apparatus</keyword>
<evidence type="ECO:0000313" key="10">
    <source>
        <dbReference type="Proteomes" id="UP000026962"/>
    </source>
</evidence>
<dbReference type="HOGENOM" id="CLU_110097_0_0_1"/>
<evidence type="ECO:0000256" key="5">
    <source>
        <dbReference type="ARBA" id="ARBA00022490"/>
    </source>
</evidence>
<feature type="compositionally biased region" description="Acidic residues" evidence="8">
    <location>
        <begin position="1"/>
        <end position="10"/>
    </location>
</feature>
<dbReference type="EnsemblPlants" id="OPUNC04G09640.1">
    <property type="protein sequence ID" value="OPUNC04G09640.1"/>
    <property type="gene ID" value="OPUNC04G09640"/>
</dbReference>
<protein>
    <recommendedName>
        <fullName evidence="4">RAB6-interacting golgin</fullName>
    </recommendedName>
</protein>
<reference evidence="9" key="1">
    <citation type="submission" date="2015-04" db="UniProtKB">
        <authorList>
            <consortium name="EnsemblPlants"/>
        </authorList>
    </citation>
    <scope>IDENTIFICATION</scope>
</reference>
<organism evidence="9">
    <name type="scientific">Oryza punctata</name>
    <name type="common">Red rice</name>
    <dbReference type="NCBI Taxonomy" id="4537"/>
    <lineage>
        <taxon>Eukaryota</taxon>
        <taxon>Viridiplantae</taxon>
        <taxon>Streptophyta</taxon>
        <taxon>Embryophyta</taxon>
        <taxon>Tracheophyta</taxon>
        <taxon>Spermatophyta</taxon>
        <taxon>Magnoliopsida</taxon>
        <taxon>Liliopsida</taxon>
        <taxon>Poales</taxon>
        <taxon>Poaceae</taxon>
        <taxon>BOP clade</taxon>
        <taxon>Oryzoideae</taxon>
        <taxon>Oryzeae</taxon>
        <taxon>Oryzinae</taxon>
        <taxon>Oryza</taxon>
    </lineage>
</organism>
<keyword evidence="10" id="KW-1185">Reference proteome</keyword>
<evidence type="ECO:0000256" key="1">
    <source>
        <dbReference type="ARBA" id="ARBA00004496"/>
    </source>
</evidence>
<dbReference type="eggNOG" id="ENOG502RZXF">
    <property type="taxonomic scope" value="Eukaryota"/>
</dbReference>
<accession>A0A0E0KQ76</accession>
<evidence type="ECO:0000256" key="7">
    <source>
        <dbReference type="ARBA" id="ARBA00023054"/>
    </source>
</evidence>
<evidence type="ECO:0000256" key="6">
    <source>
        <dbReference type="ARBA" id="ARBA00023034"/>
    </source>
</evidence>
<dbReference type="GO" id="GO:0005794">
    <property type="term" value="C:Golgi apparatus"/>
    <property type="evidence" value="ECO:0007669"/>
    <property type="project" value="UniProtKB-SubCell"/>
</dbReference>
<dbReference type="OMA" id="HACQKKE"/>
<comment type="subcellular location">
    <subcellularLocation>
        <location evidence="1">Cytoplasm</location>
    </subcellularLocation>
    <subcellularLocation>
        <location evidence="2">Golgi apparatus</location>
    </subcellularLocation>
</comment>
<feature type="region of interest" description="Disordered" evidence="8">
    <location>
        <begin position="1"/>
        <end position="58"/>
    </location>
</feature>
<proteinExistence type="inferred from homology"/>
<keyword evidence="5" id="KW-0963">Cytoplasm</keyword>
<comment type="similarity">
    <text evidence="3">Belongs to the GORAB family.</text>
</comment>
<dbReference type="PANTHER" id="PTHR21470:SF2">
    <property type="entry name" value="RAB6-INTERACTING GOLGIN"/>
    <property type="match status" value="1"/>
</dbReference>